<protein>
    <recommendedName>
        <fullName evidence="1">F-box domain-containing protein</fullName>
    </recommendedName>
</protein>
<dbReference type="OMA" id="WRTFASH"/>
<accession>I1H2C9</accession>
<evidence type="ECO:0000313" key="3">
    <source>
        <dbReference type="EnsemblPlants" id="KQK20221"/>
    </source>
</evidence>
<dbReference type="EMBL" id="CM000880">
    <property type="protein sequence ID" value="KQK20221.1"/>
    <property type="molecule type" value="Genomic_DNA"/>
</dbReference>
<feature type="domain" description="F-box" evidence="1">
    <location>
        <begin position="6"/>
        <end position="47"/>
    </location>
</feature>
<dbReference type="InterPro" id="IPR001810">
    <property type="entry name" value="F-box_dom"/>
</dbReference>
<gene>
    <name evidence="3" type="primary">LOC100837811</name>
    <name evidence="2" type="ORF">BRADI_1g53170v3</name>
</gene>
<dbReference type="eggNOG" id="ENOG502R7NU">
    <property type="taxonomic scope" value="Eukaryota"/>
</dbReference>
<reference evidence="2" key="2">
    <citation type="submission" date="2017-06" db="EMBL/GenBank/DDBJ databases">
        <title>WGS assembly of Brachypodium distachyon.</title>
        <authorList>
            <consortium name="The International Brachypodium Initiative"/>
            <person name="Lucas S."/>
            <person name="Harmon-Smith M."/>
            <person name="Lail K."/>
            <person name="Tice H."/>
            <person name="Grimwood J."/>
            <person name="Bruce D."/>
            <person name="Barry K."/>
            <person name="Shu S."/>
            <person name="Lindquist E."/>
            <person name="Wang M."/>
            <person name="Pitluck S."/>
            <person name="Vogel J.P."/>
            <person name="Garvin D.F."/>
            <person name="Mockler T.C."/>
            <person name="Schmutz J."/>
            <person name="Rokhsar D."/>
            <person name="Bevan M.W."/>
        </authorList>
    </citation>
    <scope>NUCLEOTIDE SEQUENCE</scope>
    <source>
        <strain evidence="2">Bd21</strain>
    </source>
</reference>
<dbReference type="AlphaFoldDB" id="I1H2C9"/>
<dbReference type="EnsemblPlants" id="KQK20221">
    <property type="protein sequence ID" value="KQK20221"/>
    <property type="gene ID" value="BRADI_1g53170v3"/>
</dbReference>
<name>I1H2C9_BRADI</name>
<organism evidence="3">
    <name type="scientific">Brachypodium distachyon</name>
    <name type="common">Purple false brome</name>
    <name type="synonym">Trachynia distachya</name>
    <dbReference type="NCBI Taxonomy" id="15368"/>
    <lineage>
        <taxon>Eukaryota</taxon>
        <taxon>Viridiplantae</taxon>
        <taxon>Streptophyta</taxon>
        <taxon>Embryophyta</taxon>
        <taxon>Tracheophyta</taxon>
        <taxon>Spermatophyta</taxon>
        <taxon>Magnoliopsida</taxon>
        <taxon>Liliopsida</taxon>
        <taxon>Poales</taxon>
        <taxon>Poaceae</taxon>
        <taxon>BOP clade</taxon>
        <taxon>Pooideae</taxon>
        <taxon>Stipodae</taxon>
        <taxon>Brachypodieae</taxon>
        <taxon>Brachypodium</taxon>
    </lineage>
</organism>
<reference evidence="3" key="3">
    <citation type="submission" date="2018-08" db="UniProtKB">
        <authorList>
            <consortium name="EnsemblPlants"/>
        </authorList>
    </citation>
    <scope>IDENTIFICATION</scope>
    <source>
        <strain evidence="3">cv. Bd21</strain>
    </source>
</reference>
<dbReference type="InterPro" id="IPR036047">
    <property type="entry name" value="F-box-like_dom_sf"/>
</dbReference>
<reference evidence="2 3" key="1">
    <citation type="journal article" date="2010" name="Nature">
        <title>Genome sequencing and analysis of the model grass Brachypodium distachyon.</title>
        <authorList>
            <consortium name="International Brachypodium Initiative"/>
        </authorList>
    </citation>
    <scope>NUCLEOTIDE SEQUENCE [LARGE SCALE GENOMIC DNA]</scope>
    <source>
        <strain evidence="2">Bd21</strain>
        <strain evidence="3">cv. Bd21</strain>
    </source>
</reference>
<proteinExistence type="predicted"/>
<dbReference type="PANTHER" id="PTHR31264:SF3">
    <property type="entry name" value="OS07G0554100 PROTEIN"/>
    <property type="match status" value="1"/>
</dbReference>
<evidence type="ECO:0000313" key="4">
    <source>
        <dbReference type="Proteomes" id="UP000008810"/>
    </source>
</evidence>
<dbReference type="SUPFAM" id="SSF81383">
    <property type="entry name" value="F-box domain"/>
    <property type="match status" value="1"/>
</dbReference>
<dbReference type="RefSeq" id="XP_003557326.1">
    <property type="nucleotide sequence ID" value="XM_003557278.4"/>
</dbReference>
<sequence length="403" mass="45759">MALPAITNDLLAEIFLRLPTPGDLVRASAVCVSFRRLVTVRSFLRRFLSLHAPPFLGFLDGDGDVFHLALPPHPSAPAARAVSLSADFSFSFLPTHDRWIVLDVRDGRFLLDRAPEEYGREESLDFTELAVCDPLQRRCLLLPPVPDDLAASVEHPLHVEFGCWCEPFLVPSGEDDEEEEGELEETSFRVIRMAHCKTKLVAFIFSSSTGQWRTFASHCWSDLLGETGVSTDVIFGRQYACSCFYWVVGSTEKLLVLDTRKMEFSIADVPPGCHRRHIAIVDAGEGRPGMFSLRENVADDTVCLHYIVRRNQDESSSQWQMEKTVPLDSAYRYYIRGATERYLLLLRCPRHLNVRSLLDVRHFEWFSLDVKTLQLDKVCVLNHGILHTHIYTNFPPSLLPPTI</sequence>
<dbReference type="OrthoDB" id="673147at2759"/>
<dbReference type="Proteomes" id="UP000008810">
    <property type="component" value="Chromosome 1"/>
</dbReference>
<dbReference type="PANTHER" id="PTHR31264">
    <property type="entry name" value="OS07G0554500 PROTEIN-RELATED"/>
    <property type="match status" value="1"/>
</dbReference>
<dbReference type="KEGG" id="bdi:100837811"/>
<dbReference type="GeneID" id="100837811"/>
<dbReference type="HOGENOM" id="CLU_030310_0_1_1"/>
<dbReference type="Gene3D" id="1.20.1280.50">
    <property type="match status" value="1"/>
</dbReference>
<dbReference type="STRING" id="15368.I1H2C9"/>
<evidence type="ECO:0000313" key="2">
    <source>
        <dbReference type="EMBL" id="KQK20221.1"/>
    </source>
</evidence>
<keyword evidence="4" id="KW-1185">Reference proteome</keyword>
<dbReference type="SMART" id="SM00256">
    <property type="entry name" value="FBOX"/>
    <property type="match status" value="1"/>
</dbReference>
<evidence type="ECO:0000259" key="1">
    <source>
        <dbReference type="SMART" id="SM00256"/>
    </source>
</evidence>
<dbReference type="Gramene" id="KQK20221">
    <property type="protein sequence ID" value="KQK20221"/>
    <property type="gene ID" value="BRADI_1g53170v3"/>
</dbReference>